<feature type="domain" description="Leucine-binding protein" evidence="4">
    <location>
        <begin position="72"/>
        <end position="388"/>
    </location>
</feature>
<protein>
    <submittedName>
        <fullName evidence="5">ABC-type branched-chain amino acid transport system, substrate-binding protein</fullName>
    </submittedName>
</protein>
<dbReference type="InterPro" id="IPR028082">
    <property type="entry name" value="Peripla_BP_I"/>
</dbReference>
<evidence type="ECO:0000256" key="2">
    <source>
        <dbReference type="ARBA" id="ARBA00022729"/>
    </source>
</evidence>
<feature type="signal peptide" evidence="3">
    <location>
        <begin position="1"/>
        <end position="25"/>
    </location>
</feature>
<evidence type="ECO:0000256" key="1">
    <source>
        <dbReference type="ARBA" id="ARBA00010062"/>
    </source>
</evidence>
<dbReference type="RefSeq" id="WP_091282814.1">
    <property type="nucleotide sequence ID" value="NZ_FAOZ01000023.1"/>
</dbReference>
<organism evidence="5 6">
    <name type="scientific">Parafrankia irregularis</name>
    <dbReference type="NCBI Taxonomy" id="795642"/>
    <lineage>
        <taxon>Bacteria</taxon>
        <taxon>Bacillati</taxon>
        <taxon>Actinomycetota</taxon>
        <taxon>Actinomycetes</taxon>
        <taxon>Frankiales</taxon>
        <taxon>Frankiaceae</taxon>
        <taxon>Parafrankia</taxon>
    </lineage>
</organism>
<evidence type="ECO:0000313" key="6">
    <source>
        <dbReference type="Proteomes" id="UP000198802"/>
    </source>
</evidence>
<dbReference type="PANTHER" id="PTHR47235">
    <property type="entry name" value="BLR6548 PROTEIN"/>
    <property type="match status" value="1"/>
</dbReference>
<dbReference type="Pfam" id="PF13458">
    <property type="entry name" value="Peripla_BP_6"/>
    <property type="match status" value="1"/>
</dbReference>
<name>A0A0S4QT90_9ACTN</name>
<dbReference type="SUPFAM" id="SSF53822">
    <property type="entry name" value="Periplasmic binding protein-like I"/>
    <property type="match status" value="1"/>
</dbReference>
<dbReference type="AlphaFoldDB" id="A0A0S4QT90"/>
<evidence type="ECO:0000259" key="4">
    <source>
        <dbReference type="Pfam" id="PF13458"/>
    </source>
</evidence>
<evidence type="ECO:0000313" key="5">
    <source>
        <dbReference type="EMBL" id="CUU58955.1"/>
    </source>
</evidence>
<dbReference type="EMBL" id="FAOZ01000023">
    <property type="protein sequence ID" value="CUU58955.1"/>
    <property type="molecule type" value="Genomic_DNA"/>
</dbReference>
<sequence length="442" mass="47499">MRRHLSWISSVVVIAGLLVGACSNSGDKKTPDTPVSREANASPGVTADEIHFAAIGTKTNNPLGTCLYDCFIQGINAYFDYRNSEGGLDGRKLKLTTTIDDALAKNKEGSLQIINDNDTFATLSVPMLATGWPDLANAGIPVYSVPWYPDDMNGHDSIYASNGVECIACTRHFMAYAPKVLGDKKIATLGYGVSQSSKDCANAATDTIKLYSKETGQQVVYTNNGIAFGIPNGIGPEVSAMKNAGVEFIVSCFDINGQKTLAQELKRQGMADVPILQSNSYDLTFMKNAGDLFEGDVLGVAFRPFESNGEGNGLALFKKWMEKSGSKLTELAEYGWIAAETAYQGIKAAGPGFTQASVVKATNALTSFTAGGLVPAIDWSRQHEMPTQDDPATHGPKQECMSLLTYKGGKFEFIGGATAEKPWLCWPGTDRKWSEPVPTDFQ</sequence>
<dbReference type="Gene3D" id="3.40.50.2300">
    <property type="match status" value="2"/>
</dbReference>
<reference evidence="6" key="1">
    <citation type="submission" date="2015-11" db="EMBL/GenBank/DDBJ databases">
        <authorList>
            <person name="Varghese N."/>
        </authorList>
    </citation>
    <scope>NUCLEOTIDE SEQUENCE [LARGE SCALE GENOMIC DNA]</scope>
    <source>
        <strain evidence="6">DSM 45899</strain>
    </source>
</reference>
<keyword evidence="6" id="KW-1185">Reference proteome</keyword>
<comment type="similarity">
    <text evidence="1">Belongs to the leucine-binding protein family.</text>
</comment>
<keyword evidence="2 3" id="KW-0732">Signal</keyword>
<evidence type="ECO:0000256" key="3">
    <source>
        <dbReference type="SAM" id="SignalP"/>
    </source>
</evidence>
<gene>
    <name evidence="5" type="ORF">Ga0074812_12384</name>
</gene>
<dbReference type="InterPro" id="IPR028081">
    <property type="entry name" value="Leu-bd"/>
</dbReference>
<feature type="chain" id="PRO_5039339300" evidence="3">
    <location>
        <begin position="26"/>
        <end position="442"/>
    </location>
</feature>
<dbReference type="Proteomes" id="UP000198802">
    <property type="component" value="Unassembled WGS sequence"/>
</dbReference>
<accession>A0A0S4QT90</accession>
<proteinExistence type="inferred from homology"/>
<dbReference type="PANTHER" id="PTHR47235:SF1">
    <property type="entry name" value="BLR6548 PROTEIN"/>
    <property type="match status" value="1"/>
</dbReference>
<dbReference type="PROSITE" id="PS51257">
    <property type="entry name" value="PROKAR_LIPOPROTEIN"/>
    <property type="match status" value="1"/>
</dbReference>